<organism evidence="2 3">
    <name type="scientific">Pedobacter chinensis</name>
    <dbReference type="NCBI Taxonomy" id="2282421"/>
    <lineage>
        <taxon>Bacteria</taxon>
        <taxon>Pseudomonadati</taxon>
        <taxon>Bacteroidota</taxon>
        <taxon>Sphingobacteriia</taxon>
        <taxon>Sphingobacteriales</taxon>
        <taxon>Sphingobacteriaceae</taxon>
        <taxon>Pedobacter</taxon>
    </lineage>
</organism>
<evidence type="ECO:0008006" key="4">
    <source>
        <dbReference type="Google" id="ProtNLM"/>
    </source>
</evidence>
<keyword evidence="1" id="KW-0732">Signal</keyword>
<comment type="caution">
    <text evidence="2">The sequence shown here is derived from an EMBL/GenBank/DDBJ whole genome shotgun (WGS) entry which is preliminary data.</text>
</comment>
<feature type="chain" id="PRO_5016777467" description="Entericidin" evidence="1">
    <location>
        <begin position="23"/>
        <end position="61"/>
    </location>
</feature>
<feature type="signal peptide" evidence="1">
    <location>
        <begin position="1"/>
        <end position="22"/>
    </location>
</feature>
<accession>A0A369Q4B7</accession>
<evidence type="ECO:0000313" key="2">
    <source>
        <dbReference type="EMBL" id="RDC58127.1"/>
    </source>
</evidence>
<evidence type="ECO:0000256" key="1">
    <source>
        <dbReference type="SAM" id="SignalP"/>
    </source>
</evidence>
<gene>
    <name evidence="2" type="ORF">DU508_04055</name>
</gene>
<reference evidence="2 3" key="1">
    <citation type="submission" date="2018-07" db="EMBL/GenBank/DDBJ databases">
        <title>Pedobacter sp. nov., isolated from soil.</title>
        <authorList>
            <person name="Zhou L.Y."/>
            <person name="Du Z.J."/>
        </authorList>
    </citation>
    <scope>NUCLEOTIDE SEQUENCE [LARGE SCALE GENOMIC DNA]</scope>
    <source>
        <strain evidence="2 3">JDX94</strain>
    </source>
</reference>
<protein>
    <recommendedName>
        <fullName evidence="4">Entericidin</fullName>
    </recommendedName>
</protein>
<dbReference type="RefSeq" id="WP_115401537.1">
    <property type="nucleotide sequence ID" value="NZ_QPKV01000002.1"/>
</dbReference>
<name>A0A369Q4B7_9SPHI</name>
<dbReference type="EMBL" id="QPKV01000002">
    <property type="protein sequence ID" value="RDC58127.1"/>
    <property type="molecule type" value="Genomic_DNA"/>
</dbReference>
<evidence type="ECO:0000313" key="3">
    <source>
        <dbReference type="Proteomes" id="UP000253961"/>
    </source>
</evidence>
<sequence>MKNTFKLGFLSLALSLAMVACSSDKKADGADSTVTDTTIVDTTIADTTLTDTTVIDTATKI</sequence>
<dbReference type="PROSITE" id="PS51257">
    <property type="entry name" value="PROKAR_LIPOPROTEIN"/>
    <property type="match status" value="1"/>
</dbReference>
<keyword evidence="3" id="KW-1185">Reference proteome</keyword>
<dbReference type="Proteomes" id="UP000253961">
    <property type="component" value="Unassembled WGS sequence"/>
</dbReference>
<proteinExistence type="predicted"/>
<dbReference type="AlphaFoldDB" id="A0A369Q4B7"/>